<dbReference type="GO" id="GO:0006281">
    <property type="term" value="P:DNA repair"/>
    <property type="evidence" value="ECO:0007669"/>
    <property type="project" value="UniProtKB-KW"/>
</dbReference>
<dbReference type="GO" id="GO:0006310">
    <property type="term" value="P:DNA recombination"/>
    <property type="evidence" value="ECO:0007669"/>
    <property type="project" value="InterPro"/>
</dbReference>
<keyword evidence="7 9" id="KW-0234">DNA repair</keyword>
<dbReference type="OrthoDB" id="9806954at2"/>
<feature type="domain" description="RecF/RecN/SMC N-terminal" evidence="11">
    <location>
        <begin position="2"/>
        <end position="506"/>
    </location>
</feature>
<proteinExistence type="inferred from homology"/>
<evidence type="ECO:0000256" key="6">
    <source>
        <dbReference type="ARBA" id="ARBA00022840"/>
    </source>
</evidence>
<evidence type="ECO:0000256" key="10">
    <source>
        <dbReference type="SAM" id="Coils"/>
    </source>
</evidence>
<evidence type="ECO:0000313" key="12">
    <source>
        <dbReference type="EMBL" id="GAL86964.1"/>
    </source>
</evidence>
<reference evidence="12 13" key="1">
    <citation type="submission" date="2014-09" db="EMBL/GenBank/DDBJ databases">
        <title>Sporocytophaga myxococcoides PG-01 genome sequencing.</title>
        <authorList>
            <person name="Liu L."/>
            <person name="Gao P.J."/>
            <person name="Chen G.J."/>
            <person name="Wang L.S."/>
        </authorList>
    </citation>
    <scope>NUCLEOTIDE SEQUENCE [LARGE SCALE GENOMIC DNA]</scope>
    <source>
        <strain evidence="12 13">PG-01</strain>
    </source>
</reference>
<comment type="caution">
    <text evidence="12">The sequence shown here is derived from an EMBL/GenBank/DDBJ whole genome shotgun (WGS) entry which is preliminary data.</text>
</comment>
<dbReference type="PANTHER" id="PTHR11059">
    <property type="entry name" value="DNA REPAIR PROTEIN RECN"/>
    <property type="match status" value="1"/>
</dbReference>
<dbReference type="STRING" id="153721.MYP_4194"/>
<accession>A0A098LKF3</accession>
<dbReference type="GO" id="GO:0009432">
    <property type="term" value="P:SOS response"/>
    <property type="evidence" value="ECO:0007669"/>
    <property type="project" value="TreeGrafter"/>
</dbReference>
<dbReference type="Pfam" id="PF02463">
    <property type="entry name" value="SMC_N"/>
    <property type="match status" value="1"/>
</dbReference>
<evidence type="ECO:0000256" key="8">
    <source>
        <dbReference type="ARBA" id="ARBA00033408"/>
    </source>
</evidence>
<evidence type="ECO:0000256" key="5">
    <source>
        <dbReference type="ARBA" id="ARBA00022763"/>
    </source>
</evidence>
<dbReference type="GO" id="GO:0005524">
    <property type="term" value="F:ATP binding"/>
    <property type="evidence" value="ECO:0007669"/>
    <property type="project" value="UniProtKB-KW"/>
</dbReference>
<evidence type="ECO:0000256" key="3">
    <source>
        <dbReference type="ARBA" id="ARBA00021315"/>
    </source>
</evidence>
<evidence type="ECO:0000256" key="2">
    <source>
        <dbReference type="ARBA" id="ARBA00009441"/>
    </source>
</evidence>
<dbReference type="NCBIfam" id="TIGR00634">
    <property type="entry name" value="recN"/>
    <property type="match status" value="1"/>
</dbReference>
<evidence type="ECO:0000256" key="4">
    <source>
        <dbReference type="ARBA" id="ARBA00022741"/>
    </source>
</evidence>
<dbReference type="Gene3D" id="3.40.50.300">
    <property type="entry name" value="P-loop containing nucleotide triphosphate hydrolases"/>
    <property type="match status" value="2"/>
</dbReference>
<keyword evidence="13" id="KW-1185">Reference proteome</keyword>
<evidence type="ECO:0000256" key="7">
    <source>
        <dbReference type="ARBA" id="ARBA00023204"/>
    </source>
</evidence>
<comment type="function">
    <text evidence="1 9">May be involved in recombinational repair of damaged DNA.</text>
</comment>
<evidence type="ECO:0000313" key="13">
    <source>
        <dbReference type="Proteomes" id="UP000030185"/>
    </source>
</evidence>
<feature type="coiled-coil region" evidence="10">
    <location>
        <begin position="158"/>
        <end position="219"/>
    </location>
</feature>
<evidence type="ECO:0000256" key="1">
    <source>
        <dbReference type="ARBA" id="ARBA00003618"/>
    </source>
</evidence>
<dbReference type="GO" id="GO:0043590">
    <property type="term" value="C:bacterial nucleoid"/>
    <property type="evidence" value="ECO:0007669"/>
    <property type="project" value="TreeGrafter"/>
</dbReference>
<feature type="coiled-coil region" evidence="10">
    <location>
        <begin position="261"/>
        <end position="288"/>
    </location>
</feature>
<keyword evidence="6" id="KW-0067">ATP-binding</keyword>
<gene>
    <name evidence="12" type="ORF">MYP_4194</name>
</gene>
<dbReference type="InterPro" id="IPR003395">
    <property type="entry name" value="RecF/RecN/SMC_N"/>
</dbReference>
<dbReference type="RefSeq" id="WP_045467569.1">
    <property type="nucleotide sequence ID" value="NZ_BBLT01000010.1"/>
</dbReference>
<keyword evidence="10" id="KW-0175">Coiled coil</keyword>
<dbReference type="EMBL" id="BBLT01000010">
    <property type="protein sequence ID" value="GAL86964.1"/>
    <property type="molecule type" value="Genomic_DNA"/>
</dbReference>
<organism evidence="12 13">
    <name type="scientific">Sporocytophaga myxococcoides</name>
    <dbReference type="NCBI Taxonomy" id="153721"/>
    <lineage>
        <taxon>Bacteria</taxon>
        <taxon>Pseudomonadati</taxon>
        <taxon>Bacteroidota</taxon>
        <taxon>Cytophagia</taxon>
        <taxon>Cytophagales</taxon>
        <taxon>Cytophagaceae</taxon>
        <taxon>Sporocytophaga</taxon>
    </lineage>
</organism>
<dbReference type="AlphaFoldDB" id="A0A098LKF3"/>
<protein>
    <recommendedName>
        <fullName evidence="3 9">DNA repair protein RecN</fullName>
    </recommendedName>
    <alternativeName>
        <fullName evidence="8 9">Recombination protein N</fullName>
    </alternativeName>
</protein>
<comment type="similarity">
    <text evidence="2 9">Belongs to the RecN family.</text>
</comment>
<keyword evidence="5 9" id="KW-0227">DNA damage</keyword>
<dbReference type="eggNOG" id="COG0497">
    <property type="taxonomic scope" value="Bacteria"/>
</dbReference>
<dbReference type="Proteomes" id="UP000030185">
    <property type="component" value="Unassembled WGS sequence"/>
</dbReference>
<dbReference type="InterPro" id="IPR027417">
    <property type="entry name" value="P-loop_NTPase"/>
</dbReference>
<keyword evidence="4" id="KW-0547">Nucleotide-binding</keyword>
<dbReference type="PANTHER" id="PTHR11059:SF0">
    <property type="entry name" value="DNA REPAIR PROTEIN RECN"/>
    <property type="match status" value="1"/>
</dbReference>
<dbReference type="InterPro" id="IPR004604">
    <property type="entry name" value="DNA_recomb/repair_RecN"/>
</dbReference>
<name>A0A098LKF3_9BACT</name>
<dbReference type="SUPFAM" id="SSF52540">
    <property type="entry name" value="P-loop containing nucleoside triphosphate hydrolases"/>
    <property type="match status" value="2"/>
</dbReference>
<evidence type="ECO:0000256" key="9">
    <source>
        <dbReference type="PIRNR" id="PIRNR003128"/>
    </source>
</evidence>
<evidence type="ECO:0000259" key="11">
    <source>
        <dbReference type="Pfam" id="PF02463"/>
    </source>
</evidence>
<sequence>MLKNLLIRNYVLISELELQPSSELNIVTGETGAGKSIMLGALGLLLGNRADVKVLFNEEEKCIIEGAFDISGYDIEDLFEGEDLDYETQCLVRREIAPSGKSRAFVNDTPVNLDFLKKLGQRLMDVHSQHETLMLGASSFQIGIVDAFAGNKILLGEYKKLYKEFKDKEAELVEVTRQAEESSKQQDFNTFLLSELEDADLQSGEQEKLEEDLKLLENSEEIKSKLNQMVSILSESDQASIAVLQSVNKLFDGIVKYSPSYEKLRERFQSIVIELKDINGELEEAEQQIDYSPGKIEEKRERLSLIYKLEKKHHVNTIEELIAIQEDLENKAGANSDLFEKIEILKTGLVKLEKSLREKAVKLSNQRTKVIPGIKKELESLLKEVGMPNATMHIHSEPTELGPLGIDKINFLFSANKGISPEELKNAASGGEFSRLMLCIKYMLADKSSLPTIVFDEIDTGISGEVAFKVGKMMKQMSKNHQVLAITHLPQIAAQGSAHYFVYKDHSSKRSVSRIKELTKEDRVKEIAQMIGGEKPSETAIKNAKELLEINE</sequence>
<dbReference type="CDD" id="cd03241">
    <property type="entry name" value="ABC_RecN"/>
    <property type="match status" value="1"/>
</dbReference>
<dbReference type="PIRSF" id="PIRSF003128">
    <property type="entry name" value="RecN"/>
    <property type="match status" value="1"/>
</dbReference>